<feature type="region of interest" description="Disordered" evidence="1">
    <location>
        <begin position="54"/>
        <end position="73"/>
    </location>
</feature>
<accession>A0A452IR57</accession>
<proteinExistence type="predicted"/>
<dbReference type="STRING" id="38772.ENSGAGP00000030587"/>
<sequence length="180" mass="19212">MRGSGYRRELKAAAEGWGADSRVGPELSGLGCRLPTGLYWGEDSPNYSLTAAARDGGPELHQPSNSLSCMGSPPTLSPAPWGRFSGGPEFQLLLHPVFRGRVNPPPRLQPEARPYLDHVLVDDGPELQQRLLVELAAVDDPHLLEEGGFAALAGAQQQDLDQAAHGPPLPVASLNCHLES</sequence>
<evidence type="ECO:0000313" key="3">
    <source>
        <dbReference type="Proteomes" id="UP000291020"/>
    </source>
</evidence>
<evidence type="ECO:0000313" key="2">
    <source>
        <dbReference type="Ensembl" id="ENSGAGP00000030587.1"/>
    </source>
</evidence>
<reference evidence="2" key="2">
    <citation type="submission" date="2025-08" db="UniProtKB">
        <authorList>
            <consortium name="Ensembl"/>
        </authorList>
    </citation>
    <scope>IDENTIFICATION</scope>
</reference>
<reference evidence="3" key="1">
    <citation type="journal article" date="2017" name="PLoS ONE">
        <title>The Agassiz's desert tortoise genome provides a resource for the conservation of a threatened species.</title>
        <authorList>
            <person name="Tollis M."/>
            <person name="DeNardo D.F."/>
            <person name="Cornelius J.A."/>
            <person name="Dolby G.A."/>
            <person name="Edwards T."/>
            <person name="Henen B.T."/>
            <person name="Karl A.E."/>
            <person name="Murphy R.W."/>
            <person name="Kusumi K."/>
        </authorList>
    </citation>
    <scope>NUCLEOTIDE SEQUENCE [LARGE SCALE GENOMIC DNA]</scope>
</reference>
<reference evidence="2" key="3">
    <citation type="submission" date="2025-09" db="UniProtKB">
        <authorList>
            <consortium name="Ensembl"/>
        </authorList>
    </citation>
    <scope>IDENTIFICATION</scope>
</reference>
<dbReference type="AlphaFoldDB" id="A0A452IR57"/>
<dbReference type="Ensembl" id="ENSGAGT00000034708.1">
    <property type="protein sequence ID" value="ENSGAGP00000030587.1"/>
    <property type="gene ID" value="ENSGAGG00000022026.1"/>
</dbReference>
<name>A0A452IR57_9SAUR</name>
<dbReference type="Proteomes" id="UP000291020">
    <property type="component" value="Unassembled WGS sequence"/>
</dbReference>
<organism evidence="2 3">
    <name type="scientific">Gopherus agassizii</name>
    <name type="common">Agassiz's desert tortoise</name>
    <dbReference type="NCBI Taxonomy" id="38772"/>
    <lineage>
        <taxon>Eukaryota</taxon>
        <taxon>Metazoa</taxon>
        <taxon>Chordata</taxon>
        <taxon>Craniata</taxon>
        <taxon>Vertebrata</taxon>
        <taxon>Euteleostomi</taxon>
        <taxon>Archelosauria</taxon>
        <taxon>Testudinata</taxon>
        <taxon>Testudines</taxon>
        <taxon>Cryptodira</taxon>
        <taxon>Durocryptodira</taxon>
        <taxon>Testudinoidea</taxon>
        <taxon>Testudinidae</taxon>
        <taxon>Gopherus</taxon>
    </lineage>
</organism>
<keyword evidence="3" id="KW-1185">Reference proteome</keyword>
<evidence type="ECO:0000256" key="1">
    <source>
        <dbReference type="SAM" id="MobiDB-lite"/>
    </source>
</evidence>
<protein>
    <submittedName>
        <fullName evidence="2">Uncharacterized protein</fullName>
    </submittedName>
</protein>